<organism evidence="1 2">
    <name type="scientific">Smallanthus sonchifolius</name>
    <dbReference type="NCBI Taxonomy" id="185202"/>
    <lineage>
        <taxon>Eukaryota</taxon>
        <taxon>Viridiplantae</taxon>
        <taxon>Streptophyta</taxon>
        <taxon>Embryophyta</taxon>
        <taxon>Tracheophyta</taxon>
        <taxon>Spermatophyta</taxon>
        <taxon>Magnoliopsida</taxon>
        <taxon>eudicotyledons</taxon>
        <taxon>Gunneridae</taxon>
        <taxon>Pentapetalae</taxon>
        <taxon>asterids</taxon>
        <taxon>campanulids</taxon>
        <taxon>Asterales</taxon>
        <taxon>Asteraceae</taxon>
        <taxon>Asteroideae</taxon>
        <taxon>Heliantheae alliance</taxon>
        <taxon>Millerieae</taxon>
        <taxon>Smallanthus</taxon>
    </lineage>
</organism>
<comment type="caution">
    <text evidence="1">The sequence shown here is derived from an EMBL/GenBank/DDBJ whole genome shotgun (WGS) entry which is preliminary data.</text>
</comment>
<keyword evidence="2" id="KW-1185">Reference proteome</keyword>
<protein>
    <submittedName>
        <fullName evidence="1">Uncharacterized protein</fullName>
    </submittedName>
</protein>
<evidence type="ECO:0000313" key="2">
    <source>
        <dbReference type="Proteomes" id="UP001056120"/>
    </source>
</evidence>
<sequence>MDSGGRLVVNDRQRFEIELRYGETTIVSWAKLLKDSGIPLDHSPLSSPPREMVEIEFLIGQCDLLVAFYHISLSDKGLLWPIHKFQVNRISVGNVAYAKTWYGVPGRLVLDFEKVGRRKGYTHDIISSDGKDDAFDVISSKYSITTFCSSLCLEIEAMKKTMNISSKEVEHNVTYLNDSGGVQSLDAENNIDLGKIQLQSNKVKSESNGKMTTDSTLAGTQDHSGLDEKGRTNLSFPPPASRLGKLNSGGQVNNLGLPINLFINEKEQKLDKDSVQSTDIDVLKDEKNIDRINGKHTIITIESKQLDASAFQRPSDTLQNSSSPVGANSTTLNVLAFGLANIIGGLFVISPDLWRVISELVTLTDKQLHQEDKSRSNCCNIILKKEKDEQKSLTREHCQPIKQTAASEATKNKTIGHARVRSIALTSYTSEQHSLNNGRIELPDLNMPYAVQAAITLPTHIKDESHSIVNKSMLESTILELETMAAESRRLHGDVEDASGTKSRLPRELKKKLENVARLAHSSHGRISDELITHLMSILGHWLKPRTLKRWLRDMVPSEILSCGGDAIRFSQIKKEVIEMINLRNPSKDVLDYETMDLHAAPKAKYSMDHEMEDKICDFYDIYVQGMDEIKSSEIRKFYNQLAALWPNGTMEYGMQFVVPKNAEEPCCKKRFLFGKQRKTTSAAGLDDGNAPALTFLDTAVPGTPELNQNLSAPAKRFSPPSASKFNMLSETT</sequence>
<dbReference type="Proteomes" id="UP001056120">
    <property type="component" value="Linkage Group LG23"/>
</dbReference>
<dbReference type="EMBL" id="CM042040">
    <property type="protein sequence ID" value="KAI3717611.1"/>
    <property type="molecule type" value="Genomic_DNA"/>
</dbReference>
<reference evidence="1 2" key="2">
    <citation type="journal article" date="2022" name="Mol. Ecol. Resour.">
        <title>The genomes of chicory, endive, great burdock and yacon provide insights into Asteraceae paleo-polyploidization history and plant inulin production.</title>
        <authorList>
            <person name="Fan W."/>
            <person name="Wang S."/>
            <person name="Wang H."/>
            <person name="Wang A."/>
            <person name="Jiang F."/>
            <person name="Liu H."/>
            <person name="Zhao H."/>
            <person name="Xu D."/>
            <person name="Zhang Y."/>
        </authorList>
    </citation>
    <scope>NUCLEOTIDE SEQUENCE [LARGE SCALE GENOMIC DNA]</scope>
    <source>
        <strain evidence="2">cv. Yunnan</strain>
        <tissue evidence="1">Leaves</tissue>
    </source>
</reference>
<name>A0ACB9B760_9ASTR</name>
<evidence type="ECO:0000313" key="1">
    <source>
        <dbReference type="EMBL" id="KAI3717611.1"/>
    </source>
</evidence>
<proteinExistence type="predicted"/>
<reference evidence="2" key="1">
    <citation type="journal article" date="2022" name="Mol. Ecol. Resour.">
        <title>The genomes of chicory, endive, great burdock and yacon provide insights into Asteraceae palaeo-polyploidization history and plant inulin production.</title>
        <authorList>
            <person name="Fan W."/>
            <person name="Wang S."/>
            <person name="Wang H."/>
            <person name="Wang A."/>
            <person name="Jiang F."/>
            <person name="Liu H."/>
            <person name="Zhao H."/>
            <person name="Xu D."/>
            <person name="Zhang Y."/>
        </authorList>
    </citation>
    <scope>NUCLEOTIDE SEQUENCE [LARGE SCALE GENOMIC DNA]</scope>
    <source>
        <strain evidence="2">cv. Yunnan</strain>
    </source>
</reference>
<gene>
    <name evidence="1" type="ORF">L1987_69339</name>
</gene>
<accession>A0ACB9B760</accession>